<protein>
    <submittedName>
        <fullName evidence="2">Uncharacterized protein</fullName>
    </submittedName>
</protein>
<evidence type="ECO:0000256" key="1">
    <source>
        <dbReference type="SAM" id="SignalP"/>
    </source>
</evidence>
<organism evidence="2 3">
    <name type="scientific">Batillaria attramentaria</name>
    <dbReference type="NCBI Taxonomy" id="370345"/>
    <lineage>
        <taxon>Eukaryota</taxon>
        <taxon>Metazoa</taxon>
        <taxon>Spiralia</taxon>
        <taxon>Lophotrochozoa</taxon>
        <taxon>Mollusca</taxon>
        <taxon>Gastropoda</taxon>
        <taxon>Caenogastropoda</taxon>
        <taxon>Sorbeoconcha</taxon>
        <taxon>Cerithioidea</taxon>
        <taxon>Batillariidae</taxon>
        <taxon>Batillaria</taxon>
    </lineage>
</organism>
<feature type="signal peptide" evidence="1">
    <location>
        <begin position="1"/>
        <end position="23"/>
    </location>
</feature>
<comment type="caution">
    <text evidence="2">The sequence shown here is derived from an EMBL/GenBank/DDBJ whole genome shotgun (WGS) entry which is preliminary data.</text>
</comment>
<dbReference type="EMBL" id="JACVVK020000350">
    <property type="protein sequence ID" value="KAK7477445.1"/>
    <property type="molecule type" value="Genomic_DNA"/>
</dbReference>
<sequence>MVKKEDLLKIFFIYLCLCHVAPGHPCGNNPLRRFRPLSRMLGKDVNTLLNLLKDSNPTLYRQVQAEWRLYADCVGLVDTGYFKRSDPGFFLGNRPDDKGSVDNDEDQDTAVDMRFRKMEIRRKILYNLLNARTIIDAAAAEGDVREEGDVRRDTSVL</sequence>
<feature type="non-terminal residue" evidence="2">
    <location>
        <position position="157"/>
    </location>
</feature>
<keyword evidence="1" id="KW-0732">Signal</keyword>
<name>A0ABD0JS09_9CAEN</name>
<gene>
    <name evidence="2" type="ORF">BaRGS_00031347</name>
</gene>
<dbReference type="AlphaFoldDB" id="A0ABD0JS09"/>
<proteinExistence type="predicted"/>
<keyword evidence="3" id="KW-1185">Reference proteome</keyword>
<feature type="chain" id="PRO_5044845037" evidence="1">
    <location>
        <begin position="24"/>
        <end position="157"/>
    </location>
</feature>
<evidence type="ECO:0000313" key="2">
    <source>
        <dbReference type="EMBL" id="KAK7477445.1"/>
    </source>
</evidence>
<evidence type="ECO:0000313" key="3">
    <source>
        <dbReference type="Proteomes" id="UP001519460"/>
    </source>
</evidence>
<accession>A0ABD0JS09</accession>
<reference evidence="2 3" key="1">
    <citation type="journal article" date="2023" name="Sci. Data">
        <title>Genome assembly of the Korean intertidal mud-creeper Batillaria attramentaria.</title>
        <authorList>
            <person name="Patra A.K."/>
            <person name="Ho P.T."/>
            <person name="Jun S."/>
            <person name="Lee S.J."/>
            <person name="Kim Y."/>
            <person name="Won Y.J."/>
        </authorList>
    </citation>
    <scope>NUCLEOTIDE SEQUENCE [LARGE SCALE GENOMIC DNA]</scope>
    <source>
        <strain evidence="2">Wonlab-2016</strain>
    </source>
</reference>
<dbReference type="Proteomes" id="UP001519460">
    <property type="component" value="Unassembled WGS sequence"/>
</dbReference>